<evidence type="ECO:0000256" key="5">
    <source>
        <dbReference type="SAM" id="MobiDB-lite"/>
    </source>
</evidence>
<keyword evidence="3" id="KW-0238">DNA-binding</keyword>
<sequence length="160" mass="18037">MSADTSQLSRRERQIMDVVYHRGGATATEVYDEMPDAPTRTAVRTFLRILEEKGYVEHKKLGREFVYRPTRPRGIEGRSALRHVLQTFFDGSLERAVGAYLHGPGAKPDARELKRIASLIREAKKQQQRPQHAGEPRVAPPKRGGAAPRQPTDLPHVEHA</sequence>
<reference evidence="6" key="1">
    <citation type="submission" date="2020-02" db="EMBL/GenBank/DDBJ databases">
        <authorList>
            <person name="Meier V. D."/>
        </authorList>
    </citation>
    <scope>NUCLEOTIDE SEQUENCE</scope>
    <source>
        <strain evidence="6">AVDCRST_MAG64</strain>
    </source>
</reference>
<dbReference type="EMBL" id="CADCUQ010000767">
    <property type="protein sequence ID" value="CAA9428494.1"/>
    <property type="molecule type" value="Genomic_DNA"/>
</dbReference>
<evidence type="ECO:0000256" key="3">
    <source>
        <dbReference type="ARBA" id="ARBA00023125"/>
    </source>
</evidence>
<name>A0A6J4Q1U1_9BACT</name>
<evidence type="ECO:0000256" key="1">
    <source>
        <dbReference type="ARBA" id="ARBA00011046"/>
    </source>
</evidence>
<dbReference type="Gene3D" id="1.10.10.10">
    <property type="entry name" value="Winged helix-like DNA-binding domain superfamily/Winged helix DNA-binding domain"/>
    <property type="match status" value="1"/>
</dbReference>
<protein>
    <recommendedName>
        <fullName evidence="7">Transcriptional repressor, BlaI/MecI family</fullName>
    </recommendedName>
</protein>
<feature type="region of interest" description="Disordered" evidence="5">
    <location>
        <begin position="120"/>
        <end position="160"/>
    </location>
</feature>
<evidence type="ECO:0000256" key="2">
    <source>
        <dbReference type="ARBA" id="ARBA00023015"/>
    </source>
</evidence>
<keyword evidence="2" id="KW-0805">Transcription regulation</keyword>
<dbReference type="AlphaFoldDB" id="A0A6J4Q1U1"/>
<dbReference type="InterPro" id="IPR036390">
    <property type="entry name" value="WH_DNA-bd_sf"/>
</dbReference>
<comment type="similarity">
    <text evidence="1">Belongs to the BlaI transcriptional regulatory family.</text>
</comment>
<evidence type="ECO:0000256" key="4">
    <source>
        <dbReference type="ARBA" id="ARBA00023163"/>
    </source>
</evidence>
<gene>
    <name evidence="6" type="ORF">AVDCRST_MAG64-3376</name>
</gene>
<dbReference type="GO" id="GO:0045892">
    <property type="term" value="P:negative regulation of DNA-templated transcription"/>
    <property type="evidence" value="ECO:0007669"/>
    <property type="project" value="InterPro"/>
</dbReference>
<evidence type="ECO:0008006" key="7">
    <source>
        <dbReference type="Google" id="ProtNLM"/>
    </source>
</evidence>
<evidence type="ECO:0000313" key="6">
    <source>
        <dbReference type="EMBL" id="CAA9428494.1"/>
    </source>
</evidence>
<dbReference type="SUPFAM" id="SSF46785">
    <property type="entry name" value="Winged helix' DNA-binding domain"/>
    <property type="match status" value="1"/>
</dbReference>
<organism evidence="6">
    <name type="scientific">uncultured Phycisphaerae bacterium</name>
    <dbReference type="NCBI Taxonomy" id="904963"/>
    <lineage>
        <taxon>Bacteria</taxon>
        <taxon>Pseudomonadati</taxon>
        <taxon>Planctomycetota</taxon>
        <taxon>Phycisphaerae</taxon>
        <taxon>environmental samples</taxon>
    </lineage>
</organism>
<dbReference type="GO" id="GO:0003677">
    <property type="term" value="F:DNA binding"/>
    <property type="evidence" value="ECO:0007669"/>
    <property type="project" value="UniProtKB-KW"/>
</dbReference>
<dbReference type="InterPro" id="IPR005650">
    <property type="entry name" value="BlaI_family"/>
</dbReference>
<dbReference type="InterPro" id="IPR036388">
    <property type="entry name" value="WH-like_DNA-bd_sf"/>
</dbReference>
<keyword evidence="4" id="KW-0804">Transcription</keyword>
<proteinExistence type="inferred from homology"/>
<dbReference type="Pfam" id="PF03965">
    <property type="entry name" value="Penicillinase_R"/>
    <property type="match status" value="1"/>
</dbReference>
<accession>A0A6J4Q1U1</accession>